<keyword evidence="3" id="KW-1185">Reference proteome</keyword>
<feature type="region of interest" description="Disordered" evidence="1">
    <location>
        <begin position="31"/>
        <end position="99"/>
    </location>
</feature>
<reference evidence="2" key="2">
    <citation type="submission" date="2021-09" db="EMBL/GenBank/DDBJ databases">
        <authorList>
            <person name="Jia N."/>
            <person name="Wang J."/>
            <person name="Shi W."/>
            <person name="Du L."/>
            <person name="Sun Y."/>
            <person name="Zhan W."/>
            <person name="Jiang J."/>
            <person name="Wang Q."/>
            <person name="Zhang B."/>
            <person name="Ji P."/>
            <person name="Sakyi L.B."/>
            <person name="Cui X."/>
            <person name="Yuan T."/>
            <person name="Jiang B."/>
            <person name="Yang W."/>
            <person name="Lam T.T.-Y."/>
            <person name="Chang Q."/>
            <person name="Ding S."/>
            <person name="Wang X."/>
            <person name="Zhu J."/>
            <person name="Ruan X."/>
            <person name="Zhao L."/>
            <person name="Wei J."/>
            <person name="Que T."/>
            <person name="Du C."/>
            <person name="Cheng J."/>
            <person name="Dai P."/>
            <person name="Han X."/>
            <person name="Huang E."/>
            <person name="Gao Y."/>
            <person name="Liu J."/>
            <person name="Shao H."/>
            <person name="Ye R."/>
            <person name="Li L."/>
            <person name="Wei W."/>
            <person name="Wang X."/>
            <person name="Wang C."/>
            <person name="Huo Q."/>
            <person name="Li W."/>
            <person name="Guo W."/>
            <person name="Chen H."/>
            <person name="Chen S."/>
            <person name="Zhou L."/>
            <person name="Zhou L."/>
            <person name="Ni X."/>
            <person name="Tian J."/>
            <person name="Zhou Y."/>
            <person name="Sheng Y."/>
            <person name="Liu T."/>
            <person name="Pan Y."/>
            <person name="Xia L."/>
            <person name="Li J."/>
            <person name="Zhao F."/>
            <person name="Cao W."/>
        </authorList>
    </citation>
    <scope>NUCLEOTIDE SEQUENCE</scope>
    <source>
        <strain evidence="2">Rsan-2018</strain>
        <tissue evidence="2">Larvae</tissue>
    </source>
</reference>
<proteinExistence type="predicted"/>
<organism evidence="2 3">
    <name type="scientific">Rhipicephalus sanguineus</name>
    <name type="common">Brown dog tick</name>
    <name type="synonym">Ixodes sanguineus</name>
    <dbReference type="NCBI Taxonomy" id="34632"/>
    <lineage>
        <taxon>Eukaryota</taxon>
        <taxon>Metazoa</taxon>
        <taxon>Ecdysozoa</taxon>
        <taxon>Arthropoda</taxon>
        <taxon>Chelicerata</taxon>
        <taxon>Arachnida</taxon>
        <taxon>Acari</taxon>
        <taxon>Parasitiformes</taxon>
        <taxon>Ixodida</taxon>
        <taxon>Ixodoidea</taxon>
        <taxon>Ixodidae</taxon>
        <taxon>Rhipicephalinae</taxon>
        <taxon>Rhipicephalus</taxon>
        <taxon>Rhipicephalus</taxon>
    </lineage>
</organism>
<feature type="compositionally biased region" description="Basic and acidic residues" evidence="1">
    <location>
        <begin position="86"/>
        <end position="99"/>
    </location>
</feature>
<feature type="compositionally biased region" description="Acidic residues" evidence="1">
    <location>
        <begin position="34"/>
        <end position="43"/>
    </location>
</feature>
<evidence type="ECO:0000256" key="1">
    <source>
        <dbReference type="SAM" id="MobiDB-lite"/>
    </source>
</evidence>
<dbReference type="EMBL" id="JABSTV010001248">
    <property type="protein sequence ID" value="KAH7969209.1"/>
    <property type="molecule type" value="Genomic_DNA"/>
</dbReference>
<name>A0A9D4T3X9_RHISA</name>
<evidence type="ECO:0000313" key="3">
    <source>
        <dbReference type="Proteomes" id="UP000821837"/>
    </source>
</evidence>
<sequence>MGFMDHFASFDNGRKRDIVNVARLKLCRPRSCLDDDADDESESERECSVRVDTTVPQGGAAVPPASDHGQSEHSTSDTEVYFDPRTQYRDQSSDTEPKRLWAYDSDTEIYYTASDVE</sequence>
<accession>A0A9D4T3X9</accession>
<dbReference type="Proteomes" id="UP000821837">
    <property type="component" value="Unassembled WGS sequence"/>
</dbReference>
<protein>
    <submittedName>
        <fullName evidence="2">Uncharacterized protein</fullName>
    </submittedName>
</protein>
<gene>
    <name evidence="2" type="ORF">HPB52_015907</name>
</gene>
<dbReference type="AlphaFoldDB" id="A0A9D4T3X9"/>
<evidence type="ECO:0000313" key="2">
    <source>
        <dbReference type="EMBL" id="KAH7969209.1"/>
    </source>
</evidence>
<comment type="caution">
    <text evidence="2">The sequence shown here is derived from an EMBL/GenBank/DDBJ whole genome shotgun (WGS) entry which is preliminary data.</text>
</comment>
<reference evidence="2" key="1">
    <citation type="journal article" date="2020" name="Cell">
        <title>Large-Scale Comparative Analyses of Tick Genomes Elucidate Their Genetic Diversity and Vector Capacities.</title>
        <authorList>
            <consortium name="Tick Genome and Microbiome Consortium (TIGMIC)"/>
            <person name="Jia N."/>
            <person name="Wang J."/>
            <person name="Shi W."/>
            <person name="Du L."/>
            <person name="Sun Y."/>
            <person name="Zhan W."/>
            <person name="Jiang J.F."/>
            <person name="Wang Q."/>
            <person name="Zhang B."/>
            <person name="Ji P."/>
            <person name="Bell-Sakyi L."/>
            <person name="Cui X.M."/>
            <person name="Yuan T.T."/>
            <person name="Jiang B.G."/>
            <person name="Yang W.F."/>
            <person name="Lam T.T."/>
            <person name="Chang Q.C."/>
            <person name="Ding S.J."/>
            <person name="Wang X.J."/>
            <person name="Zhu J.G."/>
            <person name="Ruan X.D."/>
            <person name="Zhao L."/>
            <person name="Wei J.T."/>
            <person name="Ye R.Z."/>
            <person name="Que T.C."/>
            <person name="Du C.H."/>
            <person name="Zhou Y.H."/>
            <person name="Cheng J.X."/>
            <person name="Dai P.F."/>
            <person name="Guo W.B."/>
            <person name="Han X.H."/>
            <person name="Huang E.J."/>
            <person name="Li L.F."/>
            <person name="Wei W."/>
            <person name="Gao Y.C."/>
            <person name="Liu J.Z."/>
            <person name="Shao H.Z."/>
            <person name="Wang X."/>
            <person name="Wang C.C."/>
            <person name="Yang T.C."/>
            <person name="Huo Q.B."/>
            <person name="Li W."/>
            <person name="Chen H.Y."/>
            <person name="Chen S.E."/>
            <person name="Zhou L.G."/>
            <person name="Ni X.B."/>
            <person name="Tian J.H."/>
            <person name="Sheng Y."/>
            <person name="Liu T."/>
            <person name="Pan Y.S."/>
            <person name="Xia L.Y."/>
            <person name="Li J."/>
            <person name="Zhao F."/>
            <person name="Cao W.C."/>
        </authorList>
    </citation>
    <scope>NUCLEOTIDE SEQUENCE</scope>
    <source>
        <strain evidence="2">Rsan-2018</strain>
    </source>
</reference>